<sequence length="36" mass="4168">MMMYSASFGSQRWDFERSPGCPLRLASIVPIRENFS</sequence>
<accession>A0A8T1B8V2</accession>
<name>A0A8T1B8V2_9STRA</name>
<dbReference type="AlphaFoldDB" id="A0A8T1B8V2"/>
<reference evidence="1" key="1">
    <citation type="submission" date="2018-10" db="EMBL/GenBank/DDBJ databases">
        <title>Effector identification in a new, highly contiguous assembly of the strawberry crown rot pathogen Phytophthora cactorum.</title>
        <authorList>
            <person name="Armitage A.D."/>
            <person name="Nellist C.F."/>
            <person name="Bates H."/>
            <person name="Vickerstaff R.J."/>
            <person name="Harrison R.J."/>
        </authorList>
    </citation>
    <scope>NUCLEOTIDE SEQUENCE</scope>
    <source>
        <strain evidence="1">4040</strain>
        <strain evidence="2">P421</strain>
    </source>
</reference>
<dbReference type="EMBL" id="RCMK01001232">
    <property type="protein sequence ID" value="KAG2898889.1"/>
    <property type="molecule type" value="Genomic_DNA"/>
</dbReference>
<protein>
    <submittedName>
        <fullName evidence="1">Uncharacterized protein</fullName>
    </submittedName>
</protein>
<dbReference type="EMBL" id="RCMV01001399">
    <property type="protein sequence ID" value="KAG3208791.1"/>
    <property type="molecule type" value="Genomic_DNA"/>
</dbReference>
<proteinExistence type="predicted"/>
<comment type="caution">
    <text evidence="1">The sequence shown here is derived from an EMBL/GenBank/DDBJ whole genome shotgun (WGS) entry which is preliminary data.</text>
</comment>
<evidence type="ECO:0000313" key="1">
    <source>
        <dbReference type="EMBL" id="KAG2898889.1"/>
    </source>
</evidence>
<organism evidence="1 3">
    <name type="scientific">Phytophthora cactorum</name>
    <dbReference type="NCBI Taxonomy" id="29920"/>
    <lineage>
        <taxon>Eukaryota</taxon>
        <taxon>Sar</taxon>
        <taxon>Stramenopiles</taxon>
        <taxon>Oomycota</taxon>
        <taxon>Peronosporomycetes</taxon>
        <taxon>Peronosporales</taxon>
        <taxon>Peronosporaceae</taxon>
        <taxon>Phytophthora</taxon>
    </lineage>
</organism>
<evidence type="ECO:0000313" key="3">
    <source>
        <dbReference type="Proteomes" id="UP000736787"/>
    </source>
</evidence>
<dbReference type="Proteomes" id="UP000736787">
    <property type="component" value="Unassembled WGS sequence"/>
</dbReference>
<gene>
    <name evidence="1" type="ORF">PC117_g22417</name>
    <name evidence="2" type="ORF">PC129_g20187</name>
</gene>
<evidence type="ECO:0000313" key="2">
    <source>
        <dbReference type="EMBL" id="KAG3208791.1"/>
    </source>
</evidence>
<dbReference type="Proteomes" id="UP000760860">
    <property type="component" value="Unassembled WGS sequence"/>
</dbReference>